<gene>
    <name evidence="4" type="ORF">M0R45_000458</name>
</gene>
<dbReference type="InterPro" id="IPR023213">
    <property type="entry name" value="CAT-like_dom_sf"/>
</dbReference>
<dbReference type="Pfam" id="PF02458">
    <property type="entry name" value="Transferase"/>
    <property type="match status" value="1"/>
</dbReference>
<accession>A0AAW1VN53</accession>
<keyword evidence="5" id="KW-1185">Reference proteome</keyword>
<sequence length="170" mass="18764">MAVNVSMRESMVVKPAVETPRQSRWMSNLDMISSNAHTLTIYIYNPKDGTGADNDSFFDLTVLKHVLSKAIMPFYPLAGHLMRNNDDKNARIEINCNINADGVLFVVANSSSCANDFANFKATLEFGRRLIPAVDYSVGISSFPLFVAQIMYFKCSGVALGIAFEHSIAK</sequence>
<evidence type="ECO:0000313" key="4">
    <source>
        <dbReference type="EMBL" id="KAK9905122.1"/>
    </source>
</evidence>
<comment type="caution">
    <text evidence="4">The sequence shown here is derived from an EMBL/GenBank/DDBJ whole genome shotgun (WGS) entry which is preliminary data.</text>
</comment>
<dbReference type="EMBL" id="JBEDUW010000173">
    <property type="protein sequence ID" value="KAK9905122.1"/>
    <property type="molecule type" value="Genomic_DNA"/>
</dbReference>
<dbReference type="PANTHER" id="PTHR31642">
    <property type="entry name" value="TRICHOTHECENE 3-O-ACETYLTRANSFERASE"/>
    <property type="match status" value="1"/>
</dbReference>
<protein>
    <submittedName>
        <fullName evidence="4">Uncharacterized protein</fullName>
    </submittedName>
</protein>
<organism evidence="4 5">
    <name type="scientific">Rubus argutus</name>
    <name type="common">Southern blackberry</name>
    <dbReference type="NCBI Taxonomy" id="59490"/>
    <lineage>
        <taxon>Eukaryota</taxon>
        <taxon>Viridiplantae</taxon>
        <taxon>Streptophyta</taxon>
        <taxon>Embryophyta</taxon>
        <taxon>Tracheophyta</taxon>
        <taxon>Spermatophyta</taxon>
        <taxon>Magnoliopsida</taxon>
        <taxon>eudicotyledons</taxon>
        <taxon>Gunneridae</taxon>
        <taxon>Pentapetalae</taxon>
        <taxon>rosids</taxon>
        <taxon>fabids</taxon>
        <taxon>Rosales</taxon>
        <taxon>Rosaceae</taxon>
        <taxon>Rosoideae</taxon>
        <taxon>Rosoideae incertae sedis</taxon>
        <taxon>Rubus</taxon>
    </lineage>
</organism>
<evidence type="ECO:0000256" key="2">
    <source>
        <dbReference type="ARBA" id="ARBA00022679"/>
    </source>
</evidence>
<dbReference type="PANTHER" id="PTHR31642:SF11">
    <property type="entry name" value="SHIKIMATE O-HYDROXYCINNAMOYLTRANSFERASE"/>
    <property type="match status" value="1"/>
</dbReference>
<evidence type="ECO:0000256" key="1">
    <source>
        <dbReference type="ARBA" id="ARBA00009861"/>
    </source>
</evidence>
<dbReference type="Proteomes" id="UP001457282">
    <property type="component" value="Unassembled WGS sequence"/>
</dbReference>
<reference evidence="4 5" key="1">
    <citation type="journal article" date="2023" name="G3 (Bethesda)">
        <title>A chromosome-length genome assembly and annotation of blackberry (Rubus argutus, cv. 'Hillquist').</title>
        <authorList>
            <person name="Bruna T."/>
            <person name="Aryal R."/>
            <person name="Dudchenko O."/>
            <person name="Sargent D.J."/>
            <person name="Mead D."/>
            <person name="Buti M."/>
            <person name="Cavallini A."/>
            <person name="Hytonen T."/>
            <person name="Andres J."/>
            <person name="Pham M."/>
            <person name="Weisz D."/>
            <person name="Mascagni F."/>
            <person name="Usai G."/>
            <person name="Natali L."/>
            <person name="Bassil N."/>
            <person name="Fernandez G.E."/>
            <person name="Lomsadze A."/>
            <person name="Armour M."/>
            <person name="Olukolu B."/>
            <person name="Poorten T."/>
            <person name="Britton C."/>
            <person name="Davik J."/>
            <person name="Ashrafi H."/>
            <person name="Aiden E.L."/>
            <person name="Borodovsky M."/>
            <person name="Worthington M."/>
        </authorList>
    </citation>
    <scope>NUCLEOTIDE SEQUENCE [LARGE SCALE GENOMIC DNA]</scope>
    <source>
        <strain evidence="4">PI 553951</strain>
    </source>
</reference>
<proteinExistence type="inferred from homology"/>
<keyword evidence="2" id="KW-0808">Transferase</keyword>
<name>A0AAW1VN53_RUBAR</name>
<dbReference type="AlphaFoldDB" id="A0AAW1VN53"/>
<dbReference type="Gene3D" id="3.30.559.10">
    <property type="entry name" value="Chloramphenicol acetyltransferase-like domain"/>
    <property type="match status" value="1"/>
</dbReference>
<evidence type="ECO:0000256" key="3">
    <source>
        <dbReference type="ARBA" id="ARBA00023315"/>
    </source>
</evidence>
<comment type="similarity">
    <text evidence="1">Belongs to the plant acyltransferase family.</text>
</comment>
<dbReference type="GO" id="GO:0016747">
    <property type="term" value="F:acyltransferase activity, transferring groups other than amino-acyl groups"/>
    <property type="evidence" value="ECO:0007669"/>
    <property type="project" value="TreeGrafter"/>
</dbReference>
<evidence type="ECO:0000313" key="5">
    <source>
        <dbReference type="Proteomes" id="UP001457282"/>
    </source>
</evidence>
<keyword evidence="3" id="KW-0012">Acyltransferase</keyword>
<dbReference type="InterPro" id="IPR050317">
    <property type="entry name" value="Plant_Fungal_Acyltransferase"/>
</dbReference>